<protein>
    <recommendedName>
        <fullName evidence="1">Phospholipase C accessory protein PlcR</fullName>
    </recommendedName>
</protein>
<dbReference type="RefSeq" id="WP_282877961.1">
    <property type="nucleotide sequence ID" value="NZ_CP133164.1"/>
</dbReference>
<feature type="region of interest" description="Disordered" evidence="2">
    <location>
        <begin position="32"/>
        <end position="55"/>
    </location>
</feature>
<evidence type="ECO:0000256" key="2">
    <source>
        <dbReference type="SAM" id="MobiDB-lite"/>
    </source>
</evidence>
<feature type="compositionally biased region" description="Polar residues" evidence="2">
    <location>
        <begin position="32"/>
        <end position="42"/>
    </location>
</feature>
<organism evidence="3 4">
    <name type="scientific">Pseudomonas piscis</name>
    <dbReference type="NCBI Taxonomy" id="2614538"/>
    <lineage>
        <taxon>Bacteria</taxon>
        <taxon>Pseudomonadati</taxon>
        <taxon>Pseudomonadota</taxon>
        <taxon>Gammaproteobacteria</taxon>
        <taxon>Pseudomonadales</taxon>
        <taxon>Pseudomonadaceae</taxon>
        <taxon>Pseudomonas</taxon>
    </lineage>
</organism>
<dbReference type="Proteomes" id="UP001237292">
    <property type="component" value="Chromosome"/>
</dbReference>
<dbReference type="InterPro" id="IPR017769">
    <property type="entry name" value="PLipase_C_acessory_PlcR"/>
</dbReference>
<evidence type="ECO:0000313" key="3">
    <source>
        <dbReference type="EMBL" id="WMN14851.1"/>
    </source>
</evidence>
<keyword evidence="4" id="KW-1185">Reference proteome</keyword>
<accession>A0ABY9N8R9</accession>
<feature type="compositionally biased region" description="Low complexity" evidence="2">
    <location>
        <begin position="43"/>
        <end position="55"/>
    </location>
</feature>
<evidence type="ECO:0000256" key="1">
    <source>
        <dbReference type="NCBIfam" id="TIGR03398"/>
    </source>
</evidence>
<name>A0ABY9N8R9_9PSED</name>
<sequence>MKAILLAVCAALIAYLVLFRQPVDSVVEQAPSVASSPVSNTKPAVPAPAADSQAPASLEQQITAFSQTANTLPAAERRQVAERLINELKTSVGNGEDLKTAYAQVERLTPNIESDPKSLERLNYSIWMEMKDRSTPPAPPSPAQRQQLETYQQAANQAIDEVLKTVDGDEARRAAIEEQLKALRLEIFGSSAPQPLSH</sequence>
<dbReference type="EMBL" id="CP133164">
    <property type="protein sequence ID" value="WMN14851.1"/>
    <property type="molecule type" value="Genomic_DNA"/>
</dbReference>
<reference evidence="3 4" key="1">
    <citation type="journal article" date="2023" name="Access Microbiol">
        <title>The genome of a steinernematid-associated Pseudomonas piscis bacterium encodes the biosynthesis of insect toxins.</title>
        <authorList>
            <person name="Awori R.M."/>
            <person name="Hendre P."/>
            <person name="Amugune N.O."/>
        </authorList>
    </citation>
    <scope>NUCLEOTIDE SEQUENCE [LARGE SCALE GENOMIC DNA]</scope>
    <source>
        <strain evidence="3 4">75</strain>
    </source>
</reference>
<gene>
    <name evidence="3" type="primary">plcR</name>
    <name evidence="3" type="ORF">QL104_15855</name>
</gene>
<evidence type="ECO:0000313" key="4">
    <source>
        <dbReference type="Proteomes" id="UP001237292"/>
    </source>
</evidence>
<proteinExistence type="predicted"/>
<dbReference type="NCBIfam" id="TIGR03398">
    <property type="entry name" value="plc_access_R"/>
    <property type="match status" value="1"/>
</dbReference>